<reference evidence="3" key="1">
    <citation type="submission" date="2016-10" db="EMBL/GenBank/DDBJ databases">
        <authorList>
            <person name="Benchimol M."/>
            <person name="Almeida L.G."/>
            <person name="Vasconcelos A.T."/>
            <person name="Perreira-Neves A."/>
            <person name="Rosa I.A."/>
            <person name="Tasca T."/>
            <person name="Bogo M.R."/>
            <person name="de Souza W."/>
        </authorList>
    </citation>
    <scope>NUCLEOTIDE SEQUENCE [LARGE SCALE GENOMIC DNA]</scope>
    <source>
        <strain evidence="3">K</strain>
    </source>
</reference>
<dbReference type="VEuPathDB" id="TrichDB:TRFO_11981"/>
<protein>
    <recommendedName>
        <fullName evidence="2">BRO1 domain-containing protein</fullName>
    </recommendedName>
</protein>
<dbReference type="Proteomes" id="UP000179807">
    <property type="component" value="Unassembled WGS sequence"/>
</dbReference>
<dbReference type="InterPro" id="IPR038499">
    <property type="entry name" value="BRO1_sf"/>
</dbReference>
<dbReference type="Pfam" id="PF03097">
    <property type="entry name" value="BRO1"/>
    <property type="match status" value="1"/>
</dbReference>
<feature type="compositionally biased region" description="Polar residues" evidence="1">
    <location>
        <begin position="333"/>
        <end position="343"/>
    </location>
</feature>
<feature type="region of interest" description="Disordered" evidence="1">
    <location>
        <begin position="331"/>
        <end position="493"/>
    </location>
</feature>
<evidence type="ECO:0000313" key="3">
    <source>
        <dbReference type="EMBL" id="OHS93170.1"/>
    </source>
</evidence>
<dbReference type="PRINTS" id="PR01217">
    <property type="entry name" value="PRICHEXTENSN"/>
</dbReference>
<organism evidence="3 4">
    <name type="scientific">Tritrichomonas foetus</name>
    <dbReference type="NCBI Taxonomy" id="1144522"/>
    <lineage>
        <taxon>Eukaryota</taxon>
        <taxon>Metamonada</taxon>
        <taxon>Parabasalia</taxon>
        <taxon>Tritrichomonadida</taxon>
        <taxon>Tritrichomonadidae</taxon>
        <taxon>Tritrichomonas</taxon>
    </lineage>
</organism>
<feature type="region of interest" description="Disordered" evidence="1">
    <location>
        <begin position="1"/>
        <end position="21"/>
    </location>
</feature>
<dbReference type="AlphaFoldDB" id="A0A1J4J173"/>
<feature type="compositionally biased region" description="Pro residues" evidence="1">
    <location>
        <begin position="483"/>
        <end position="493"/>
    </location>
</feature>
<accession>A0A1J4J173</accession>
<dbReference type="OrthoDB" id="10649853at2759"/>
<feature type="compositionally biased region" description="Low complexity" evidence="1">
    <location>
        <begin position="394"/>
        <end position="407"/>
    </location>
</feature>
<proteinExistence type="predicted"/>
<feature type="compositionally biased region" description="Polar residues" evidence="1">
    <location>
        <begin position="436"/>
        <end position="447"/>
    </location>
</feature>
<gene>
    <name evidence="3" type="ORF">TRFO_11981</name>
</gene>
<dbReference type="InterPro" id="IPR004328">
    <property type="entry name" value="BRO1_dom"/>
</dbReference>
<evidence type="ECO:0000259" key="2">
    <source>
        <dbReference type="Pfam" id="PF03097"/>
    </source>
</evidence>
<evidence type="ECO:0000256" key="1">
    <source>
        <dbReference type="SAM" id="MobiDB-lite"/>
    </source>
</evidence>
<dbReference type="RefSeq" id="XP_068346307.1">
    <property type="nucleotide sequence ID" value="XM_068496356.1"/>
</dbReference>
<sequence>MSSTSLLLVPLPPSKANPDNDKELSKLLSGEASTALTLSAQTKSANADEECFFKYLNVLKALDNSPLVTVWTDPFQTSKQVTSKTAYAEMANTLWNFISYLQNQILALNASSNDELKKIRACIGDTNALIEDFKFLSNELSHPVFTPELIGFIESYNKYVNSLLFLSSAQNSKNSLQITRVGLVTLNYLRECEAAVRRLNESQRTYFSPFIDSMVKYYNGLIYFEAGNDQVGKAEYGKGLSYYRRGLRLINGFEKITCAQSNVATATKIIATALKSAEMKTDSDNKRIYSVFVPDDPPDLPQPFKLPFPAVDPTPNLLIFITNGPVGGGYETNIPSIPGTSNSPQPPVNAHQPPFQPGYPQTPNQDPSGGPPFQPGYPQTPNQDPSGGPPVFTPMNGPPSNGSGAPPVFTPQFGNPAGGPPVFTPMSGNAPPPQFGNPSGFQGNSPPVFTPMGGNPPTFSSSGPPAFNPMSGAPPSYPQAQPQGPPQGYPSAPPQFNQYQPPNMQPRMSPNAQQGMQQNSMEKTFPTWAMLNNMKANIMQRMQIMKQRIPAAIQIIDSYAQQAQIAAQSDGTIADTINKFIASAGQVAGVTKDGIDSMIGQAVIFYQSLDDRLDQIEQRFQ</sequence>
<feature type="compositionally biased region" description="Low complexity" evidence="1">
    <location>
        <begin position="471"/>
        <end position="482"/>
    </location>
</feature>
<name>A0A1J4J173_9EUKA</name>
<comment type="caution">
    <text evidence="3">The sequence shown here is derived from an EMBL/GenBank/DDBJ whole genome shotgun (WGS) entry which is preliminary data.</text>
</comment>
<feature type="domain" description="BRO1" evidence="2">
    <location>
        <begin position="47"/>
        <end position="313"/>
    </location>
</feature>
<dbReference type="Gene3D" id="1.25.40.280">
    <property type="entry name" value="alix/aip1 like domains"/>
    <property type="match status" value="1"/>
</dbReference>
<dbReference type="EMBL" id="MLAK01001426">
    <property type="protein sequence ID" value="OHS93170.1"/>
    <property type="molecule type" value="Genomic_DNA"/>
</dbReference>
<keyword evidence="4" id="KW-1185">Reference proteome</keyword>
<dbReference type="GeneID" id="94831060"/>
<evidence type="ECO:0000313" key="4">
    <source>
        <dbReference type="Proteomes" id="UP000179807"/>
    </source>
</evidence>